<evidence type="ECO:0000256" key="1">
    <source>
        <dbReference type="SAM" id="Phobius"/>
    </source>
</evidence>
<dbReference type="Proteomes" id="UP001214250">
    <property type="component" value="Chromosome 1"/>
</dbReference>
<proteinExistence type="predicted"/>
<sequence length="301" mass="34495">MKNKKQLVNLLVASTFLVMVISGLMAYFRPFSLKTTGLHSLMGFFFILLIYLHVKHNFKGLKKSFQGKNLALTFGITALLTSLFIWQPKPVQAILGLSNNLGAAQDRFAMNDNGMIYHYTPTPKFKLKLEVRAGKGYQTQAPPEMAIWLQNQSSYHIKTLHSTQKTEELPYWSWKVKEYEKAKKEADENDGEVLAVSGATPNSSFDARDYILPERNKEAFYLVIEVNQPGDGNKSYKDQPSLIYKVEIDNKYPTAFQVLELMGYSKYDEQEERWEAYYPDETITSALKLIDSALLTIERDK</sequence>
<evidence type="ECO:0000313" key="3">
    <source>
        <dbReference type="Proteomes" id="UP001214250"/>
    </source>
</evidence>
<feature type="transmembrane region" description="Helical" evidence="1">
    <location>
        <begin position="70"/>
        <end position="86"/>
    </location>
</feature>
<feature type="transmembrane region" description="Helical" evidence="1">
    <location>
        <begin position="40"/>
        <end position="58"/>
    </location>
</feature>
<accession>A0ABY7VWY5</accession>
<keyword evidence="1" id="KW-0472">Membrane</keyword>
<feature type="transmembrane region" description="Helical" evidence="1">
    <location>
        <begin position="7"/>
        <end position="28"/>
    </location>
</feature>
<name>A0ABY7VWY5_9BACT</name>
<protein>
    <submittedName>
        <fullName evidence="2">DUF4405 domain-containing protein</fullName>
    </submittedName>
</protein>
<evidence type="ECO:0000313" key="2">
    <source>
        <dbReference type="EMBL" id="WDE97316.1"/>
    </source>
</evidence>
<dbReference type="EMBL" id="CP117811">
    <property type="protein sequence ID" value="WDE97316.1"/>
    <property type="molecule type" value="Genomic_DNA"/>
</dbReference>
<reference evidence="2 3" key="1">
    <citation type="submission" date="2023-02" db="EMBL/GenBank/DDBJ databases">
        <title>Genome sequence of Lentisphaera profundi SAORIC-696.</title>
        <authorList>
            <person name="Kim e."/>
            <person name="Cho J.-C."/>
            <person name="Choi A."/>
            <person name="Kang I."/>
        </authorList>
    </citation>
    <scope>NUCLEOTIDE SEQUENCE [LARGE SCALE GENOMIC DNA]</scope>
    <source>
        <strain evidence="2 3">SAORIC-696</strain>
    </source>
</reference>
<dbReference type="RefSeq" id="WP_274151633.1">
    <property type="nucleotide sequence ID" value="NZ_CP117811.1"/>
</dbReference>
<organism evidence="2 3">
    <name type="scientific">Lentisphaera profundi</name>
    <dbReference type="NCBI Taxonomy" id="1658616"/>
    <lineage>
        <taxon>Bacteria</taxon>
        <taxon>Pseudomonadati</taxon>
        <taxon>Lentisphaerota</taxon>
        <taxon>Lentisphaeria</taxon>
        <taxon>Lentisphaerales</taxon>
        <taxon>Lentisphaeraceae</taxon>
        <taxon>Lentisphaera</taxon>
    </lineage>
</organism>
<gene>
    <name evidence="2" type="ORF">PQO03_05040</name>
</gene>
<keyword evidence="3" id="KW-1185">Reference proteome</keyword>
<keyword evidence="1" id="KW-1133">Transmembrane helix</keyword>
<keyword evidence="1" id="KW-0812">Transmembrane</keyword>